<comment type="caution">
    <text evidence="1">The sequence shown here is derived from an EMBL/GenBank/DDBJ whole genome shotgun (WGS) entry which is preliminary data.</text>
</comment>
<sequence>MKIHDFSWLWRWLLPTSSKHEEPQIPAVMEQEPGDNPLHIDNEMPEFLKCTQADTSSKEWHYATETVTQEKEECQDLSAATMESEDVPSEVVESSLLDNKPLVKVFAECADLLNELDGLTKNLKSEREQFLLQMVREKIRTALILSGGTPIDNDEVFDIIRHFCVNCNHANNGMPIQEFVESGIMLGERVFVRAKVNLKM</sequence>
<proteinExistence type="predicted"/>
<reference evidence="1" key="1">
    <citation type="submission" date="2020-08" db="EMBL/GenBank/DDBJ databases">
        <authorList>
            <person name="Cejkova D."/>
            <person name="Kubasova T."/>
            <person name="Jahodarova E."/>
            <person name="Rychlik I."/>
        </authorList>
    </citation>
    <scope>NUCLEOTIDE SEQUENCE</scope>
    <source>
        <strain evidence="1">An824</strain>
    </source>
</reference>
<organism evidence="1 2">
    <name type="scientific">Marseilla massiliensis</name>
    <dbReference type="NCBI Taxonomy" id="1841864"/>
    <lineage>
        <taxon>Bacteria</taxon>
        <taxon>Pseudomonadati</taxon>
        <taxon>Bacteroidota</taxon>
        <taxon>Bacteroidia</taxon>
        <taxon>Bacteroidales</taxon>
        <taxon>Prevotellaceae</taxon>
        <taxon>Marseilla</taxon>
    </lineage>
</organism>
<evidence type="ECO:0000313" key="1">
    <source>
        <dbReference type="EMBL" id="MBM6673793.1"/>
    </source>
</evidence>
<dbReference type="RefSeq" id="WP_205104703.1">
    <property type="nucleotide sequence ID" value="NZ_JACJJG010000036.1"/>
</dbReference>
<gene>
    <name evidence="1" type="ORF">H6A34_07880</name>
</gene>
<dbReference type="AlphaFoldDB" id="A0A938WSZ7"/>
<name>A0A938WSZ7_9BACT</name>
<evidence type="ECO:0000313" key="2">
    <source>
        <dbReference type="Proteomes" id="UP000706891"/>
    </source>
</evidence>
<keyword evidence="2" id="KW-1185">Reference proteome</keyword>
<accession>A0A938WSZ7</accession>
<dbReference type="EMBL" id="JACJJG010000036">
    <property type="protein sequence ID" value="MBM6673793.1"/>
    <property type="molecule type" value="Genomic_DNA"/>
</dbReference>
<protein>
    <submittedName>
        <fullName evidence="1">Uncharacterized protein</fullName>
    </submittedName>
</protein>
<reference evidence="1" key="2">
    <citation type="journal article" date="2021" name="Sci. Rep.">
        <title>The distribution of antibiotic resistance genes in chicken gut microbiota commensals.</title>
        <authorList>
            <person name="Juricova H."/>
            <person name="Matiasovicova J."/>
            <person name="Kubasova T."/>
            <person name="Cejkova D."/>
            <person name="Rychlik I."/>
        </authorList>
    </citation>
    <scope>NUCLEOTIDE SEQUENCE</scope>
    <source>
        <strain evidence="1">An824</strain>
    </source>
</reference>
<dbReference type="Proteomes" id="UP000706891">
    <property type="component" value="Unassembled WGS sequence"/>
</dbReference>